<dbReference type="EMBL" id="LASV01000231">
    <property type="protein sequence ID" value="KKA20789.1"/>
    <property type="molecule type" value="Genomic_DNA"/>
</dbReference>
<proteinExistence type="predicted"/>
<accession>A0A0F4YRB4</accession>
<evidence type="ECO:0000313" key="4">
    <source>
        <dbReference type="Proteomes" id="UP000053958"/>
    </source>
</evidence>
<feature type="coiled-coil region" evidence="1">
    <location>
        <begin position="95"/>
        <end position="136"/>
    </location>
</feature>
<dbReference type="AlphaFoldDB" id="A0A0F4YRB4"/>
<dbReference type="Proteomes" id="UP000053958">
    <property type="component" value="Unassembled WGS sequence"/>
</dbReference>
<evidence type="ECO:0000256" key="2">
    <source>
        <dbReference type="SAM" id="MobiDB-lite"/>
    </source>
</evidence>
<dbReference type="GeneID" id="25317549"/>
<sequence length="150" mass="17621">MTMKKYKASSSQMGVPQRKRGCSEDLESQSRNGVLMRPIRGPADTTEEDVKDMTEQLFERTTTGLDREQKLIGNEYGMSVFKEWHQKFDSIALQLESQQRDIDSMAQELQSHQQTIESHQQELDSMAHELRDHRDMILPVFYDYKYKSRI</sequence>
<dbReference type="RefSeq" id="XP_013327401.1">
    <property type="nucleotide sequence ID" value="XM_013471947.1"/>
</dbReference>
<reference evidence="3 4" key="1">
    <citation type="submission" date="2015-04" db="EMBL/GenBank/DDBJ databases">
        <authorList>
            <person name="Heijne W.H."/>
            <person name="Fedorova N.D."/>
            <person name="Nierman W.C."/>
            <person name="Vollebregt A.W."/>
            <person name="Zhao Z."/>
            <person name="Wu L."/>
            <person name="Kumar M."/>
            <person name="Stam H."/>
            <person name="van den Berg M.A."/>
            <person name="Pel H.J."/>
        </authorList>
    </citation>
    <scope>NUCLEOTIDE SEQUENCE [LARGE SCALE GENOMIC DNA]</scope>
    <source>
        <strain evidence="3 4">CBS 393.64</strain>
    </source>
</reference>
<keyword evidence="1" id="KW-0175">Coiled coil</keyword>
<comment type="caution">
    <text evidence="3">The sequence shown here is derived from an EMBL/GenBank/DDBJ whole genome shotgun (WGS) entry which is preliminary data.</text>
</comment>
<keyword evidence="4" id="KW-1185">Reference proteome</keyword>
<name>A0A0F4YRB4_RASE3</name>
<evidence type="ECO:0000313" key="3">
    <source>
        <dbReference type="EMBL" id="KKA20789.1"/>
    </source>
</evidence>
<feature type="region of interest" description="Disordered" evidence="2">
    <location>
        <begin position="1"/>
        <end position="50"/>
    </location>
</feature>
<protein>
    <submittedName>
        <fullName evidence="3">Uncharacterized protein</fullName>
    </submittedName>
</protein>
<gene>
    <name evidence="3" type="ORF">T310_5204</name>
</gene>
<organism evidence="3 4">
    <name type="scientific">Rasamsonia emersonii (strain ATCC 16479 / CBS 393.64 / IMI 116815)</name>
    <dbReference type="NCBI Taxonomy" id="1408163"/>
    <lineage>
        <taxon>Eukaryota</taxon>
        <taxon>Fungi</taxon>
        <taxon>Dikarya</taxon>
        <taxon>Ascomycota</taxon>
        <taxon>Pezizomycotina</taxon>
        <taxon>Eurotiomycetes</taxon>
        <taxon>Eurotiomycetidae</taxon>
        <taxon>Eurotiales</taxon>
        <taxon>Trichocomaceae</taxon>
        <taxon>Rasamsonia</taxon>
    </lineage>
</organism>
<evidence type="ECO:0000256" key="1">
    <source>
        <dbReference type="SAM" id="Coils"/>
    </source>
</evidence>